<feature type="transmembrane region" description="Helical" evidence="1">
    <location>
        <begin position="22"/>
        <end position="45"/>
    </location>
</feature>
<keyword evidence="1" id="KW-1133">Transmembrane helix</keyword>
<dbReference type="KEGG" id="fcj:RN605_05045"/>
<dbReference type="Pfam" id="PF04235">
    <property type="entry name" value="DUF418"/>
    <property type="match status" value="1"/>
</dbReference>
<dbReference type="InterPro" id="IPR007349">
    <property type="entry name" value="DUF418"/>
</dbReference>
<reference evidence="4 5" key="1">
    <citation type="submission" date="2023-09" db="EMBL/GenBank/DDBJ databases">
        <title>Flavobacterium sp. a novel bacteria isolate from Pepper rhizosphere.</title>
        <authorList>
            <person name="Peng Y."/>
            <person name="Lee J."/>
        </authorList>
    </citation>
    <scope>NUCLEOTIDE SEQUENCE [LARGE SCALE GENOMIC DNA]</scope>
    <source>
        <strain evidence="3">PMR2A8</strain>
        <strain evidence="4 5">PMTSA4</strain>
    </source>
</reference>
<feature type="transmembrane region" description="Helical" evidence="1">
    <location>
        <begin position="109"/>
        <end position="142"/>
    </location>
</feature>
<dbReference type="AlphaFoldDB" id="A0AA96J8S3"/>
<feature type="transmembrane region" description="Helical" evidence="1">
    <location>
        <begin position="271"/>
        <end position="291"/>
    </location>
</feature>
<feature type="transmembrane region" description="Helical" evidence="1">
    <location>
        <begin position="228"/>
        <end position="250"/>
    </location>
</feature>
<keyword evidence="1" id="KW-0472">Membrane</keyword>
<protein>
    <submittedName>
        <fullName evidence="4">DUF418 domain-containing protein</fullName>
    </submittedName>
</protein>
<dbReference type="Proteomes" id="UP001304515">
    <property type="component" value="Chromosome"/>
</dbReference>
<evidence type="ECO:0000313" key="3">
    <source>
        <dbReference type="EMBL" id="WNM18675.1"/>
    </source>
</evidence>
<dbReference type="PANTHER" id="PTHR30590">
    <property type="entry name" value="INNER MEMBRANE PROTEIN"/>
    <property type="match status" value="1"/>
</dbReference>
<name>A0AA96J8S3_9FLAO</name>
<dbReference type="RefSeq" id="WP_313322773.1">
    <property type="nucleotide sequence ID" value="NZ_CP134878.1"/>
</dbReference>
<evidence type="ECO:0000313" key="4">
    <source>
        <dbReference type="EMBL" id="WNM22726.1"/>
    </source>
</evidence>
<proteinExistence type="predicted"/>
<accession>A0AA96J8S3</accession>
<feature type="transmembrane region" description="Helical" evidence="1">
    <location>
        <begin position="65"/>
        <end position="89"/>
    </location>
</feature>
<feature type="transmembrane region" description="Helical" evidence="1">
    <location>
        <begin position="149"/>
        <end position="170"/>
    </location>
</feature>
<sequence length="416" mass="47782">MEPNQNQVLPIQKEDRIDFLDIMRGIAIFFIFTANIPVFSGLFFLSDEIIKNGITLPTDDWVDIILYTIVDGKFYTIFSLLFGIGITIQYENLIARNQSFGSFFKKRMFWLLVIGAIHISLFWVGDILTLYAFLGSGLLIFIKTDNKKLIRLSIILLLLPILNTIIIHYFHLDYPKIFLETNAKIANYFHLVVAERNGVMATNFGAMLKNESLITFFQTNFSNVFVRIYYLFMEGRLFKVFGIFLIGIWFGRQILHHNLLTNNNLLKKIALYGFLIGLPISISRTFFTFTGDDSFASQLSVSISYALGTVPLALGYFAGLALLYQKRKGFLNNFAPVGKMALSNYLFQTLISITLFYNVGFGLAGKFGFTIIIGIVITLFIFQILLSKLWLQHFRFGPIEWIWRQLTYGTKLKLKK</sequence>
<dbReference type="PANTHER" id="PTHR30590:SF2">
    <property type="entry name" value="INNER MEMBRANE PROTEIN"/>
    <property type="match status" value="1"/>
</dbReference>
<gene>
    <name evidence="4" type="ORF">RN605_05045</name>
    <name evidence="3" type="ORF">RN608_11745</name>
</gene>
<accession>A0AA96J246</accession>
<organism evidence="4 5">
    <name type="scientific">Flavobacterium capsici</name>
    <dbReference type="NCBI Taxonomy" id="3075618"/>
    <lineage>
        <taxon>Bacteria</taxon>
        <taxon>Pseudomonadati</taxon>
        <taxon>Bacteroidota</taxon>
        <taxon>Flavobacteriia</taxon>
        <taxon>Flavobacteriales</taxon>
        <taxon>Flavobacteriaceae</taxon>
        <taxon>Flavobacterium</taxon>
    </lineage>
</organism>
<keyword evidence="5" id="KW-1185">Reference proteome</keyword>
<feature type="transmembrane region" description="Helical" evidence="1">
    <location>
        <begin position="367"/>
        <end position="386"/>
    </location>
</feature>
<dbReference type="EMBL" id="CP134878">
    <property type="protein sequence ID" value="WNM18675.1"/>
    <property type="molecule type" value="Genomic_DNA"/>
</dbReference>
<dbReference type="EMBL" id="CP134890">
    <property type="protein sequence ID" value="WNM22726.1"/>
    <property type="molecule type" value="Genomic_DNA"/>
</dbReference>
<feature type="transmembrane region" description="Helical" evidence="1">
    <location>
        <begin position="303"/>
        <end position="324"/>
    </location>
</feature>
<keyword evidence="1" id="KW-0812">Transmembrane</keyword>
<evidence type="ECO:0000259" key="2">
    <source>
        <dbReference type="Pfam" id="PF04235"/>
    </source>
</evidence>
<evidence type="ECO:0000256" key="1">
    <source>
        <dbReference type="SAM" id="Phobius"/>
    </source>
</evidence>
<dbReference type="InterPro" id="IPR052529">
    <property type="entry name" value="Bact_Transport_Assoc"/>
</dbReference>
<evidence type="ECO:0000313" key="5">
    <source>
        <dbReference type="Proteomes" id="UP001304515"/>
    </source>
</evidence>
<feature type="domain" description="DUF418" evidence="2">
    <location>
        <begin position="251"/>
        <end position="409"/>
    </location>
</feature>
<feature type="transmembrane region" description="Helical" evidence="1">
    <location>
        <begin position="345"/>
        <end position="361"/>
    </location>
</feature>